<evidence type="ECO:0000256" key="4">
    <source>
        <dbReference type="ARBA" id="ARBA00030762"/>
    </source>
</evidence>
<comment type="cofactor">
    <cofactor evidence="5">
        <name>Zn(2+)</name>
        <dbReference type="ChEBI" id="CHEBI:29105"/>
    </cofactor>
    <text evidence="5">Binds 1 zinc ion per subunit.</text>
</comment>
<dbReference type="InterPro" id="IPR011051">
    <property type="entry name" value="RmlC_Cupin_sf"/>
</dbReference>
<feature type="domain" description="Phosphomannose isomerase type I catalytic" evidence="7">
    <location>
        <begin position="15"/>
        <end position="117"/>
    </location>
</feature>
<keyword evidence="2 5" id="KW-0862">Zinc</keyword>
<dbReference type="InterPro" id="IPR049071">
    <property type="entry name" value="MPI_cupin_dom"/>
</dbReference>
<feature type="binding site" evidence="5">
    <location>
        <position position="178"/>
    </location>
    <ligand>
        <name>Zn(2+)</name>
        <dbReference type="ChEBI" id="CHEBI:29105"/>
    </ligand>
</feature>
<dbReference type="OrthoDB" id="9808275at2"/>
<dbReference type="InterPro" id="IPR014710">
    <property type="entry name" value="RmlC-like_jellyroll"/>
</dbReference>
<proteinExistence type="predicted"/>
<evidence type="ECO:0000256" key="1">
    <source>
        <dbReference type="ARBA" id="ARBA00022723"/>
    </source>
</evidence>
<dbReference type="InterPro" id="IPR046457">
    <property type="entry name" value="PMI_typeI_cat"/>
</dbReference>
<dbReference type="GO" id="GO:0008270">
    <property type="term" value="F:zinc ion binding"/>
    <property type="evidence" value="ECO:0007669"/>
    <property type="project" value="InterPro"/>
</dbReference>
<feature type="domain" description="Mannose-6-phosphate isomerase cupin" evidence="8">
    <location>
        <begin position="244"/>
        <end position="316"/>
    </location>
</feature>
<gene>
    <name evidence="9" type="ORF">SAMN05216261_0633</name>
</gene>
<dbReference type="eggNOG" id="COG1482">
    <property type="taxonomic scope" value="Bacteria"/>
</dbReference>
<keyword evidence="10" id="KW-1185">Reference proteome</keyword>
<dbReference type="STRING" id="1178825.SAMN05216261_0633"/>
<sequence>MQLYPLKFSPIFCYRIWGGDKLKTVLNKNYQEESIGESWEISDVEEFNTVVAEGELKGETINNLITKFTSDFLGKSVYQNFGEEFPLLIKFIDAKTPLSIQVHPSNKLAKVRHNSFGKNEMWYIMEADENAELIVGFNQKVNKDTYLEKLENGTVLEILNAEKVKKGDTYYIPTGRVHAIGAGVLLAEIQQTSNITYRIYDYDRVDAKTGQKRELHNDLAIDAIDFEHHKNYKTNYSAKENESNTLVHSPYFKTNILKLTEGVTKDYSNLDSFVIYMCVEGDAVLESNGAKYQLNLGETMLIPACLNDIHIKTKGATLLEVYM</sequence>
<dbReference type="PANTHER" id="PTHR42742:SF3">
    <property type="entry name" value="FRUCTOKINASE"/>
    <property type="match status" value="1"/>
</dbReference>
<dbReference type="Gene3D" id="2.60.120.10">
    <property type="entry name" value="Jelly Rolls"/>
    <property type="match status" value="2"/>
</dbReference>
<keyword evidence="1 5" id="KW-0479">Metal-binding</keyword>
<dbReference type="AlphaFoldDB" id="A0A1M6AV83"/>
<evidence type="ECO:0000256" key="5">
    <source>
        <dbReference type="PIRSR" id="PIRSR036894-1"/>
    </source>
</evidence>
<evidence type="ECO:0000259" key="7">
    <source>
        <dbReference type="Pfam" id="PF20511"/>
    </source>
</evidence>
<evidence type="ECO:0000256" key="6">
    <source>
        <dbReference type="PIRSR" id="PIRSR036894-2"/>
    </source>
</evidence>
<evidence type="ECO:0000256" key="2">
    <source>
        <dbReference type="ARBA" id="ARBA00022833"/>
    </source>
</evidence>
<evidence type="ECO:0000313" key="10">
    <source>
        <dbReference type="Proteomes" id="UP000184396"/>
    </source>
</evidence>
<dbReference type="Pfam" id="PF20511">
    <property type="entry name" value="PMI_typeI_cat"/>
    <property type="match status" value="1"/>
</dbReference>
<evidence type="ECO:0000256" key="3">
    <source>
        <dbReference type="ARBA" id="ARBA00029741"/>
    </source>
</evidence>
<feature type="active site" evidence="6">
    <location>
        <position position="198"/>
    </location>
</feature>
<dbReference type="PANTHER" id="PTHR42742">
    <property type="entry name" value="TRANSCRIPTIONAL REPRESSOR MPRA"/>
    <property type="match status" value="1"/>
</dbReference>
<dbReference type="GO" id="GO:0004476">
    <property type="term" value="F:mannose-6-phosphate isomerase activity"/>
    <property type="evidence" value="ECO:0007669"/>
    <property type="project" value="InterPro"/>
</dbReference>
<feature type="binding site" evidence="5">
    <location>
        <position position="103"/>
    </location>
    <ligand>
        <name>Zn(2+)</name>
        <dbReference type="ChEBI" id="CHEBI:29105"/>
    </ligand>
</feature>
<dbReference type="InterPro" id="IPR051804">
    <property type="entry name" value="Carb_Metab_Reg_Kinase/Isom"/>
</dbReference>
<dbReference type="EMBL" id="FQYK01000001">
    <property type="protein sequence ID" value="SHI40228.1"/>
    <property type="molecule type" value="Genomic_DNA"/>
</dbReference>
<dbReference type="Proteomes" id="UP000184396">
    <property type="component" value="Unassembled WGS sequence"/>
</dbReference>
<evidence type="ECO:0000259" key="8">
    <source>
        <dbReference type="Pfam" id="PF21621"/>
    </source>
</evidence>
<dbReference type="CDD" id="cd07010">
    <property type="entry name" value="cupin_PMI_type_I_N_bac"/>
    <property type="match status" value="1"/>
</dbReference>
<protein>
    <recommendedName>
        <fullName evidence="3">Phosphohexomutase</fullName>
    </recommendedName>
    <alternativeName>
        <fullName evidence="4">Phosphomannose isomerase</fullName>
    </alternativeName>
</protein>
<dbReference type="SUPFAM" id="SSF51182">
    <property type="entry name" value="RmlC-like cupins"/>
    <property type="match status" value="1"/>
</dbReference>
<name>A0A1M6AV83_9FLAO</name>
<reference evidence="9 10" key="1">
    <citation type="submission" date="2016-11" db="EMBL/GenBank/DDBJ databases">
        <authorList>
            <person name="Jaros S."/>
            <person name="Januszkiewicz K."/>
            <person name="Wedrychowicz H."/>
        </authorList>
    </citation>
    <scope>NUCLEOTIDE SEQUENCE [LARGE SCALE GENOMIC DNA]</scope>
    <source>
        <strain evidence="9 10">CGMCC 1.12213</strain>
    </source>
</reference>
<dbReference type="RefSeq" id="WP_026009879.1">
    <property type="nucleotide sequence ID" value="NZ_ALIH01000001.1"/>
</dbReference>
<dbReference type="PIRSF" id="PIRSF036894">
    <property type="entry name" value="PMI_Firm_short"/>
    <property type="match status" value="1"/>
</dbReference>
<accession>A0A1M6AV83</accession>
<dbReference type="Pfam" id="PF21621">
    <property type="entry name" value="MPI_cupin_dom"/>
    <property type="match status" value="1"/>
</dbReference>
<evidence type="ECO:0000313" key="9">
    <source>
        <dbReference type="EMBL" id="SHI40228.1"/>
    </source>
</evidence>
<dbReference type="InterPro" id="IPR014628">
    <property type="entry name" value="Man6P_isomerase_Firm_short"/>
</dbReference>
<dbReference type="CDD" id="cd12213">
    <property type="entry name" value="ABD"/>
    <property type="match status" value="1"/>
</dbReference>
<feature type="binding site" evidence="5">
    <location>
        <position position="120"/>
    </location>
    <ligand>
        <name>Zn(2+)</name>
        <dbReference type="ChEBI" id="CHEBI:29105"/>
    </ligand>
</feature>
<dbReference type="GO" id="GO:0005975">
    <property type="term" value="P:carbohydrate metabolic process"/>
    <property type="evidence" value="ECO:0007669"/>
    <property type="project" value="InterPro"/>
</dbReference>
<organism evidence="9 10">
    <name type="scientific">Algibacter luteus</name>
    <dbReference type="NCBI Taxonomy" id="1178825"/>
    <lineage>
        <taxon>Bacteria</taxon>
        <taxon>Pseudomonadati</taxon>
        <taxon>Bacteroidota</taxon>
        <taxon>Flavobacteriia</taxon>
        <taxon>Flavobacteriales</taxon>
        <taxon>Flavobacteriaceae</taxon>
        <taxon>Algibacter</taxon>
    </lineage>
</organism>
<keyword evidence="9" id="KW-0413">Isomerase</keyword>